<evidence type="ECO:0000259" key="1">
    <source>
        <dbReference type="PROSITE" id="PS51078"/>
    </source>
</evidence>
<dbReference type="AlphaFoldDB" id="A0A6B0XYG9"/>
<comment type="caution">
    <text evidence="2">The sequence shown here is derived from an EMBL/GenBank/DDBJ whole genome shotgun (WGS) entry which is preliminary data.</text>
</comment>
<sequence>DGEFAEGVRCVARPVFDSRDRMIAALGISGPSVRIGDSRLVELGQVVRKAGNPFLKDRP</sequence>
<dbReference type="PROSITE" id="PS51078">
    <property type="entry name" value="ICLR_ED"/>
    <property type="match status" value="1"/>
</dbReference>
<dbReference type="Gene3D" id="3.30.450.40">
    <property type="match status" value="1"/>
</dbReference>
<dbReference type="EMBL" id="VXRY01000064">
    <property type="protein sequence ID" value="MXY32797.1"/>
    <property type="molecule type" value="Genomic_DNA"/>
</dbReference>
<dbReference type="SUPFAM" id="SSF55781">
    <property type="entry name" value="GAF domain-like"/>
    <property type="match status" value="1"/>
</dbReference>
<reference evidence="2" key="1">
    <citation type="submission" date="2019-09" db="EMBL/GenBank/DDBJ databases">
        <title>Characterisation of the sponge microbiome using genome-centric metagenomics.</title>
        <authorList>
            <person name="Engelberts J.P."/>
            <person name="Robbins S.J."/>
            <person name="De Goeij J.M."/>
            <person name="Aranda M."/>
            <person name="Bell S.C."/>
            <person name="Webster N.S."/>
        </authorList>
    </citation>
    <scope>NUCLEOTIDE SEQUENCE</scope>
    <source>
        <strain evidence="2">SB0664_bin_43</strain>
    </source>
</reference>
<dbReference type="InterPro" id="IPR029016">
    <property type="entry name" value="GAF-like_dom_sf"/>
</dbReference>
<feature type="domain" description="IclR-ED" evidence="1">
    <location>
        <begin position="1"/>
        <end position="59"/>
    </location>
</feature>
<dbReference type="InterPro" id="IPR014757">
    <property type="entry name" value="Tscrpt_reg_IclR_C"/>
</dbReference>
<accession>A0A6B0XYG9</accession>
<organism evidence="2">
    <name type="scientific">Boseongicola sp. SB0664_bin_43</name>
    <dbReference type="NCBI Taxonomy" id="2604844"/>
    <lineage>
        <taxon>Bacteria</taxon>
        <taxon>Pseudomonadati</taxon>
        <taxon>Pseudomonadota</taxon>
        <taxon>Alphaproteobacteria</taxon>
        <taxon>Rhodobacterales</taxon>
        <taxon>Paracoccaceae</taxon>
        <taxon>Boseongicola</taxon>
    </lineage>
</organism>
<evidence type="ECO:0000313" key="2">
    <source>
        <dbReference type="EMBL" id="MXY32797.1"/>
    </source>
</evidence>
<gene>
    <name evidence="2" type="ORF">F4Y60_01650</name>
</gene>
<proteinExistence type="predicted"/>
<dbReference type="Pfam" id="PF01614">
    <property type="entry name" value="IclR_C"/>
    <property type="match status" value="1"/>
</dbReference>
<feature type="non-terminal residue" evidence="2">
    <location>
        <position position="1"/>
    </location>
</feature>
<protein>
    <submittedName>
        <fullName evidence="2">IclR family transcriptional regulator</fullName>
    </submittedName>
</protein>
<name>A0A6B0XYG9_9RHOB</name>